<dbReference type="AlphaFoldDB" id="A0A438ILF8"/>
<dbReference type="PANTHER" id="PTHR37984">
    <property type="entry name" value="PROTEIN CBG26694"/>
    <property type="match status" value="1"/>
</dbReference>
<gene>
    <name evidence="2" type="ORF">CK203_046494</name>
</gene>
<comment type="caution">
    <text evidence="2">The sequence shown here is derived from an EMBL/GenBank/DDBJ whole genome shotgun (WGS) entry which is preliminary data.</text>
</comment>
<dbReference type="PANTHER" id="PTHR37984:SF5">
    <property type="entry name" value="PROTEIN NYNRIN-LIKE"/>
    <property type="match status" value="1"/>
</dbReference>
<accession>A0A438ILF8</accession>
<feature type="domain" description="Integrase zinc-binding" evidence="1">
    <location>
        <begin position="33"/>
        <end position="88"/>
    </location>
</feature>
<dbReference type="EMBL" id="QGNW01000099">
    <property type="protein sequence ID" value="RVW97550.1"/>
    <property type="molecule type" value="Genomic_DNA"/>
</dbReference>
<evidence type="ECO:0000259" key="1">
    <source>
        <dbReference type="Pfam" id="PF17921"/>
    </source>
</evidence>
<dbReference type="Proteomes" id="UP000288805">
    <property type="component" value="Unassembled WGS sequence"/>
</dbReference>
<reference evidence="2 3" key="1">
    <citation type="journal article" date="2018" name="PLoS Genet.">
        <title>Population sequencing reveals clonal diversity and ancestral inbreeding in the grapevine cultivar Chardonnay.</title>
        <authorList>
            <person name="Roach M.J."/>
            <person name="Johnson D.L."/>
            <person name="Bohlmann J."/>
            <person name="van Vuuren H.J."/>
            <person name="Jones S.J."/>
            <person name="Pretorius I.S."/>
            <person name="Schmidt S.A."/>
            <person name="Borneman A.R."/>
        </authorList>
    </citation>
    <scope>NUCLEOTIDE SEQUENCE [LARGE SCALE GENOMIC DNA]</scope>
    <source>
        <strain evidence="3">cv. Chardonnay</strain>
        <tissue evidence="2">Leaf</tissue>
    </source>
</reference>
<dbReference type="InterPro" id="IPR050951">
    <property type="entry name" value="Retrovirus_Pol_polyprotein"/>
</dbReference>
<organism evidence="2 3">
    <name type="scientific">Vitis vinifera</name>
    <name type="common">Grape</name>
    <dbReference type="NCBI Taxonomy" id="29760"/>
    <lineage>
        <taxon>Eukaryota</taxon>
        <taxon>Viridiplantae</taxon>
        <taxon>Streptophyta</taxon>
        <taxon>Embryophyta</taxon>
        <taxon>Tracheophyta</taxon>
        <taxon>Spermatophyta</taxon>
        <taxon>Magnoliopsida</taxon>
        <taxon>eudicotyledons</taxon>
        <taxon>Gunneridae</taxon>
        <taxon>Pentapetalae</taxon>
        <taxon>rosids</taxon>
        <taxon>Vitales</taxon>
        <taxon>Vitaceae</taxon>
        <taxon>Viteae</taxon>
        <taxon>Vitis</taxon>
    </lineage>
</organism>
<sequence>MDSVKKNTKHKFLLSNDEVLKFRNRICVPQVRDLRREILEEAHNSRFSIHPGGTNMYRGMRQLYWWLGQKQDIAHFVAQCLTCQQVKVEHQHPIGQSQPPPIPKWN</sequence>
<protein>
    <recommendedName>
        <fullName evidence="1">Integrase zinc-binding domain-containing protein</fullName>
    </recommendedName>
</protein>
<dbReference type="Pfam" id="PF17921">
    <property type="entry name" value="Integrase_H2C2"/>
    <property type="match status" value="1"/>
</dbReference>
<proteinExistence type="predicted"/>
<name>A0A438ILF8_VITVI</name>
<dbReference type="Gene3D" id="1.10.340.70">
    <property type="match status" value="1"/>
</dbReference>
<evidence type="ECO:0000313" key="2">
    <source>
        <dbReference type="EMBL" id="RVW97550.1"/>
    </source>
</evidence>
<evidence type="ECO:0000313" key="3">
    <source>
        <dbReference type="Proteomes" id="UP000288805"/>
    </source>
</evidence>
<dbReference type="InterPro" id="IPR041588">
    <property type="entry name" value="Integrase_H2C2"/>
</dbReference>